<feature type="transmembrane region" description="Helical" evidence="9">
    <location>
        <begin position="201"/>
        <end position="234"/>
    </location>
</feature>
<feature type="transmembrane region" description="Helical" evidence="9">
    <location>
        <begin position="171"/>
        <end position="189"/>
    </location>
</feature>
<evidence type="ECO:0000313" key="12">
    <source>
        <dbReference type="Proteomes" id="UP001189429"/>
    </source>
</evidence>
<protein>
    <recommendedName>
        <fullName evidence="1">non-specific serine/threonine protein kinase</fullName>
        <ecNumber evidence="1">2.7.11.1</ecNumber>
    </recommendedName>
</protein>
<evidence type="ECO:0000256" key="1">
    <source>
        <dbReference type="ARBA" id="ARBA00012513"/>
    </source>
</evidence>
<keyword evidence="9" id="KW-1133">Transmembrane helix</keyword>
<dbReference type="Gene3D" id="1.10.510.10">
    <property type="entry name" value="Transferase(Phosphotransferase) domain 1"/>
    <property type="match status" value="1"/>
</dbReference>
<dbReference type="PROSITE" id="PS00108">
    <property type="entry name" value="PROTEIN_KINASE_ST"/>
    <property type="match status" value="1"/>
</dbReference>
<keyword evidence="4" id="KW-0547">Nucleotide-binding</keyword>
<dbReference type="InterPro" id="IPR051131">
    <property type="entry name" value="NEK_Ser/Thr_kinase_NIMA"/>
</dbReference>
<sequence length="237" mass="25773">MRRHPSSGEVSFLKGIPGHPNLIAHRDSFMEEGSTGISSGVRVGGVDIKTGEGGGGPYLFLLMSYAEDGDLRLAMKDRKQAQQTVPELVVLSWLRQTIAGLRHMHAHGVIHRDLKSSNIFLSGGRRVARIGDFGISKVLESVSFAQTGVGTPAYMAPETMTEMRYDFQADIWALGCILFELCALDAWICKSALHPVSRSSWFARLFVCLFVCAVVCLCVFACLCVCLSVCLSVGLSV</sequence>
<evidence type="ECO:0000256" key="2">
    <source>
        <dbReference type="ARBA" id="ARBA00022527"/>
    </source>
</evidence>
<dbReference type="InterPro" id="IPR008271">
    <property type="entry name" value="Ser/Thr_kinase_AS"/>
</dbReference>
<feature type="non-terminal residue" evidence="11">
    <location>
        <position position="237"/>
    </location>
</feature>
<keyword evidence="3" id="KW-0808">Transferase</keyword>
<dbReference type="SMART" id="SM00220">
    <property type="entry name" value="S_TKc"/>
    <property type="match status" value="1"/>
</dbReference>
<keyword evidence="5" id="KW-0418">Kinase</keyword>
<evidence type="ECO:0000259" key="10">
    <source>
        <dbReference type="PROSITE" id="PS50011"/>
    </source>
</evidence>
<keyword evidence="2" id="KW-0723">Serine/threonine-protein kinase</keyword>
<proteinExistence type="predicted"/>
<dbReference type="SUPFAM" id="SSF56112">
    <property type="entry name" value="Protein kinase-like (PK-like)"/>
    <property type="match status" value="1"/>
</dbReference>
<dbReference type="EC" id="2.7.11.1" evidence="1"/>
<evidence type="ECO:0000256" key="3">
    <source>
        <dbReference type="ARBA" id="ARBA00022679"/>
    </source>
</evidence>
<dbReference type="InterPro" id="IPR000719">
    <property type="entry name" value="Prot_kinase_dom"/>
</dbReference>
<dbReference type="EMBL" id="CAUYUJ010015089">
    <property type="protein sequence ID" value="CAK0849771.1"/>
    <property type="molecule type" value="Genomic_DNA"/>
</dbReference>
<comment type="catalytic activity">
    <reaction evidence="7">
        <text>L-threonyl-[protein] + ATP = O-phospho-L-threonyl-[protein] + ADP + H(+)</text>
        <dbReference type="Rhea" id="RHEA:46608"/>
        <dbReference type="Rhea" id="RHEA-COMP:11060"/>
        <dbReference type="Rhea" id="RHEA-COMP:11605"/>
        <dbReference type="ChEBI" id="CHEBI:15378"/>
        <dbReference type="ChEBI" id="CHEBI:30013"/>
        <dbReference type="ChEBI" id="CHEBI:30616"/>
        <dbReference type="ChEBI" id="CHEBI:61977"/>
        <dbReference type="ChEBI" id="CHEBI:456216"/>
        <dbReference type="EC" id="2.7.11.1"/>
    </reaction>
</comment>
<dbReference type="Proteomes" id="UP001189429">
    <property type="component" value="Unassembled WGS sequence"/>
</dbReference>
<gene>
    <name evidence="11" type="ORF">PCOR1329_LOCUS42372</name>
</gene>
<comment type="caution">
    <text evidence="11">The sequence shown here is derived from an EMBL/GenBank/DDBJ whole genome shotgun (WGS) entry which is preliminary data.</text>
</comment>
<feature type="domain" description="Protein kinase" evidence="10">
    <location>
        <begin position="1"/>
        <end position="237"/>
    </location>
</feature>
<evidence type="ECO:0000256" key="5">
    <source>
        <dbReference type="ARBA" id="ARBA00022777"/>
    </source>
</evidence>
<evidence type="ECO:0000256" key="9">
    <source>
        <dbReference type="SAM" id="Phobius"/>
    </source>
</evidence>
<keyword evidence="6" id="KW-0067">ATP-binding</keyword>
<name>A0ABN9TVR0_9DINO</name>
<evidence type="ECO:0000313" key="11">
    <source>
        <dbReference type="EMBL" id="CAK0849771.1"/>
    </source>
</evidence>
<dbReference type="InterPro" id="IPR011009">
    <property type="entry name" value="Kinase-like_dom_sf"/>
</dbReference>
<evidence type="ECO:0000256" key="8">
    <source>
        <dbReference type="ARBA" id="ARBA00048679"/>
    </source>
</evidence>
<accession>A0ABN9TVR0</accession>
<keyword evidence="9" id="KW-0472">Membrane</keyword>
<keyword evidence="12" id="KW-1185">Reference proteome</keyword>
<reference evidence="11" key="1">
    <citation type="submission" date="2023-10" db="EMBL/GenBank/DDBJ databases">
        <authorList>
            <person name="Chen Y."/>
            <person name="Shah S."/>
            <person name="Dougan E. K."/>
            <person name="Thang M."/>
            <person name="Chan C."/>
        </authorList>
    </citation>
    <scope>NUCLEOTIDE SEQUENCE [LARGE SCALE GENOMIC DNA]</scope>
</reference>
<dbReference type="PROSITE" id="PS50011">
    <property type="entry name" value="PROTEIN_KINASE_DOM"/>
    <property type="match status" value="1"/>
</dbReference>
<dbReference type="PANTHER" id="PTHR44899">
    <property type="entry name" value="CAMK FAMILY PROTEIN KINASE"/>
    <property type="match status" value="1"/>
</dbReference>
<dbReference type="Pfam" id="PF00069">
    <property type="entry name" value="Pkinase"/>
    <property type="match status" value="1"/>
</dbReference>
<evidence type="ECO:0000256" key="4">
    <source>
        <dbReference type="ARBA" id="ARBA00022741"/>
    </source>
</evidence>
<keyword evidence="9" id="KW-0812">Transmembrane</keyword>
<comment type="catalytic activity">
    <reaction evidence="8">
        <text>L-seryl-[protein] + ATP = O-phospho-L-seryl-[protein] + ADP + H(+)</text>
        <dbReference type="Rhea" id="RHEA:17989"/>
        <dbReference type="Rhea" id="RHEA-COMP:9863"/>
        <dbReference type="Rhea" id="RHEA-COMP:11604"/>
        <dbReference type="ChEBI" id="CHEBI:15378"/>
        <dbReference type="ChEBI" id="CHEBI:29999"/>
        <dbReference type="ChEBI" id="CHEBI:30616"/>
        <dbReference type="ChEBI" id="CHEBI:83421"/>
        <dbReference type="ChEBI" id="CHEBI:456216"/>
        <dbReference type="EC" id="2.7.11.1"/>
    </reaction>
</comment>
<organism evidence="11 12">
    <name type="scientific">Prorocentrum cordatum</name>
    <dbReference type="NCBI Taxonomy" id="2364126"/>
    <lineage>
        <taxon>Eukaryota</taxon>
        <taxon>Sar</taxon>
        <taxon>Alveolata</taxon>
        <taxon>Dinophyceae</taxon>
        <taxon>Prorocentrales</taxon>
        <taxon>Prorocentraceae</taxon>
        <taxon>Prorocentrum</taxon>
    </lineage>
</organism>
<evidence type="ECO:0000256" key="7">
    <source>
        <dbReference type="ARBA" id="ARBA00047899"/>
    </source>
</evidence>
<evidence type="ECO:0000256" key="6">
    <source>
        <dbReference type="ARBA" id="ARBA00022840"/>
    </source>
</evidence>